<dbReference type="PANTHER" id="PTHR10492">
    <property type="match status" value="1"/>
</dbReference>
<proteinExistence type="predicted"/>
<dbReference type="OrthoDB" id="6425749at2759"/>
<dbReference type="AlphaFoldDB" id="A0A4Y2FBX8"/>
<comment type="caution">
    <text evidence="2">The sequence shown here is derived from an EMBL/GenBank/DDBJ whole genome shotgun (WGS) entry which is preliminary data.</text>
</comment>
<accession>A0A4Y2FBX8</accession>
<feature type="domain" description="Helitron helicase-like" evidence="1">
    <location>
        <begin position="13"/>
        <end position="120"/>
    </location>
</feature>
<sequence length="539" mass="61475">MSSTKGLRTGIPVILSSSFEGSPRNMRERCADAMPIFAKYGAPDLFITFTDNPRWPEITENLRPSEHTTDRPDLLVRVFNFKLKSLKDDPTVHGALGKSIAQVYTIEFQKRGLPHAHILIVLRAADKFSTSEHIDKFVRAEIPSSIENLRRHEIVTKCLMHGPCGIGNPGAPCMEAGQCKKMFPKEFRTETTMNVSVYPLYRRCPSDTTFVRGREMDNRFVVPYNPYLLLKYNAHINVEVCTSLRAVKYIYKGFNCSNMVLSAGQFQYKEIANYIDARYVSVPEAMWRLLGSHMHGRSHAVMRLPVHLPNQKGVTFKDGHEEEALEAARSRQTMLESGLQLNQNDPDDQTLLNTDILCNYVYDRNNWKRRKRGENKIVARMYVLNIKDAERFYLHMLLLHVPGPASFKFLRMIDNVINDTFKQAAFHRHLLNSDEEWDHCLHLSNAKATTSDLRLYSVTRLMCSSCGTKTRSISPAIICATTSKQLFGFKLPVPLLDTSVSSMRSPSPEADKLRQAVLIIIYEITMLTKDGLRCIDSLF</sequence>
<name>A0A4Y2FBX8_ARAVE</name>
<gene>
    <name evidence="2" type="ORF">AVEN_138145_1</name>
</gene>
<dbReference type="InterPro" id="IPR025476">
    <property type="entry name" value="Helitron_helicase-like"/>
</dbReference>
<protein>
    <recommendedName>
        <fullName evidence="1">Helitron helicase-like domain-containing protein</fullName>
    </recommendedName>
</protein>
<evidence type="ECO:0000259" key="1">
    <source>
        <dbReference type="Pfam" id="PF14214"/>
    </source>
</evidence>
<reference evidence="2 3" key="1">
    <citation type="journal article" date="2019" name="Sci. Rep.">
        <title>Orb-weaving spider Araneus ventricosus genome elucidates the spidroin gene catalogue.</title>
        <authorList>
            <person name="Kono N."/>
            <person name="Nakamura H."/>
            <person name="Ohtoshi R."/>
            <person name="Moran D.A.P."/>
            <person name="Shinohara A."/>
            <person name="Yoshida Y."/>
            <person name="Fujiwara M."/>
            <person name="Mori M."/>
            <person name="Tomita M."/>
            <person name="Arakawa K."/>
        </authorList>
    </citation>
    <scope>NUCLEOTIDE SEQUENCE [LARGE SCALE GENOMIC DNA]</scope>
</reference>
<organism evidence="2 3">
    <name type="scientific">Araneus ventricosus</name>
    <name type="common">Orbweaver spider</name>
    <name type="synonym">Epeira ventricosa</name>
    <dbReference type="NCBI Taxonomy" id="182803"/>
    <lineage>
        <taxon>Eukaryota</taxon>
        <taxon>Metazoa</taxon>
        <taxon>Ecdysozoa</taxon>
        <taxon>Arthropoda</taxon>
        <taxon>Chelicerata</taxon>
        <taxon>Arachnida</taxon>
        <taxon>Araneae</taxon>
        <taxon>Araneomorphae</taxon>
        <taxon>Entelegynae</taxon>
        <taxon>Araneoidea</taxon>
        <taxon>Araneidae</taxon>
        <taxon>Araneus</taxon>
    </lineage>
</organism>
<dbReference type="PANTHER" id="PTHR10492:SF57">
    <property type="entry name" value="ATP-DEPENDENT DNA HELICASE"/>
    <property type="match status" value="1"/>
</dbReference>
<keyword evidence="3" id="KW-1185">Reference proteome</keyword>
<dbReference type="Proteomes" id="UP000499080">
    <property type="component" value="Unassembled WGS sequence"/>
</dbReference>
<dbReference type="Pfam" id="PF14214">
    <property type="entry name" value="Helitron_like_N"/>
    <property type="match status" value="1"/>
</dbReference>
<evidence type="ECO:0000313" key="2">
    <source>
        <dbReference type="EMBL" id="GBM37094.1"/>
    </source>
</evidence>
<dbReference type="EMBL" id="BGPR01000828">
    <property type="protein sequence ID" value="GBM37094.1"/>
    <property type="molecule type" value="Genomic_DNA"/>
</dbReference>
<evidence type="ECO:0000313" key="3">
    <source>
        <dbReference type="Proteomes" id="UP000499080"/>
    </source>
</evidence>